<reference evidence="2" key="1">
    <citation type="submission" date="2021-02" db="EMBL/GenBank/DDBJ databases">
        <authorList>
            <person name="Nowell W R."/>
        </authorList>
    </citation>
    <scope>NUCLEOTIDE SEQUENCE</scope>
</reference>
<dbReference type="GO" id="GO:0004303">
    <property type="term" value="F:estradiol 17-beta-dehydrogenase [NAD(P)+] activity"/>
    <property type="evidence" value="ECO:0007669"/>
    <property type="project" value="TreeGrafter"/>
</dbReference>
<dbReference type="InterPro" id="IPR002347">
    <property type="entry name" value="SDR_fam"/>
</dbReference>
<name>A0A815BH91_9BILA</name>
<dbReference type="AlphaFoldDB" id="A0A815BH91"/>
<evidence type="ECO:0000256" key="1">
    <source>
        <dbReference type="ARBA" id="ARBA00023002"/>
    </source>
</evidence>
<dbReference type="EMBL" id="CAJNOG010000493">
    <property type="protein sequence ID" value="CAF1269663.1"/>
    <property type="molecule type" value="Genomic_DNA"/>
</dbReference>
<keyword evidence="1" id="KW-0560">Oxidoreductase</keyword>
<organism evidence="2 4">
    <name type="scientific">Adineta steineri</name>
    <dbReference type="NCBI Taxonomy" id="433720"/>
    <lineage>
        <taxon>Eukaryota</taxon>
        <taxon>Metazoa</taxon>
        <taxon>Spiralia</taxon>
        <taxon>Gnathifera</taxon>
        <taxon>Rotifera</taxon>
        <taxon>Eurotatoria</taxon>
        <taxon>Bdelloidea</taxon>
        <taxon>Adinetida</taxon>
        <taxon>Adinetidae</taxon>
        <taxon>Adineta</taxon>
    </lineage>
</organism>
<evidence type="ECO:0000313" key="2">
    <source>
        <dbReference type="EMBL" id="CAF1269663.1"/>
    </source>
</evidence>
<proteinExistence type="predicted"/>
<dbReference type="PANTHER" id="PTHR43658">
    <property type="entry name" value="SHORT-CHAIN DEHYDROGENASE/REDUCTASE"/>
    <property type="match status" value="1"/>
</dbReference>
<sequence>MFKKIKQKYGQLDAILNCAGIVIFYIQDLINRVNEFNPVLNVNVCGKCGVIVNTESIAAYESHVGQVAYAESKGAIASMTLPLVRDLSNMDYSVLYREKIQRLLDNMVPFLSRLGRSDDFAHLAQTIVENPYLTGEVIRLNGAIRAPPFNINIFN</sequence>
<dbReference type="GO" id="GO:0008210">
    <property type="term" value="P:estrogen metabolic process"/>
    <property type="evidence" value="ECO:0007669"/>
    <property type="project" value="TreeGrafter"/>
</dbReference>
<protein>
    <submittedName>
        <fullName evidence="2">Uncharacterized protein</fullName>
    </submittedName>
</protein>
<dbReference type="PRINTS" id="PR00080">
    <property type="entry name" value="SDRFAMILY"/>
</dbReference>
<dbReference type="PRINTS" id="PR00081">
    <property type="entry name" value="GDHRDH"/>
</dbReference>
<accession>A0A815BH91</accession>
<dbReference type="GO" id="GO:0005739">
    <property type="term" value="C:mitochondrion"/>
    <property type="evidence" value="ECO:0007669"/>
    <property type="project" value="TreeGrafter"/>
</dbReference>
<dbReference type="SUPFAM" id="SSF51735">
    <property type="entry name" value="NAD(P)-binding Rossmann-fold domains"/>
    <property type="match status" value="1"/>
</dbReference>
<dbReference type="Gene3D" id="3.40.50.720">
    <property type="entry name" value="NAD(P)-binding Rossmann-like Domain"/>
    <property type="match status" value="1"/>
</dbReference>
<comment type="caution">
    <text evidence="2">The sequence shown here is derived from an EMBL/GenBank/DDBJ whole genome shotgun (WGS) entry which is preliminary data.</text>
</comment>
<dbReference type="Proteomes" id="UP000663844">
    <property type="component" value="Unassembled WGS sequence"/>
</dbReference>
<dbReference type="EMBL" id="CAJOAZ010003496">
    <property type="protein sequence ID" value="CAF4011369.1"/>
    <property type="molecule type" value="Genomic_DNA"/>
</dbReference>
<dbReference type="PANTHER" id="PTHR43658:SF8">
    <property type="entry name" value="17-BETA-HYDROXYSTEROID DEHYDROGENASE 14-RELATED"/>
    <property type="match status" value="1"/>
</dbReference>
<dbReference type="Pfam" id="PF00106">
    <property type="entry name" value="adh_short"/>
    <property type="match status" value="1"/>
</dbReference>
<dbReference type="GO" id="GO:0008209">
    <property type="term" value="P:androgen metabolic process"/>
    <property type="evidence" value="ECO:0007669"/>
    <property type="project" value="TreeGrafter"/>
</dbReference>
<dbReference type="InterPro" id="IPR036291">
    <property type="entry name" value="NAD(P)-bd_dom_sf"/>
</dbReference>
<evidence type="ECO:0000313" key="3">
    <source>
        <dbReference type="EMBL" id="CAF4011369.1"/>
    </source>
</evidence>
<dbReference type="Proteomes" id="UP000663845">
    <property type="component" value="Unassembled WGS sequence"/>
</dbReference>
<dbReference type="GO" id="GO:0006631">
    <property type="term" value="P:fatty acid metabolic process"/>
    <property type="evidence" value="ECO:0007669"/>
    <property type="project" value="TreeGrafter"/>
</dbReference>
<evidence type="ECO:0000313" key="4">
    <source>
        <dbReference type="Proteomes" id="UP000663845"/>
    </source>
</evidence>
<gene>
    <name evidence="2" type="ORF">JYZ213_LOCUS30620</name>
    <name evidence="3" type="ORF">OXD698_LOCUS30123</name>
</gene>